<reference evidence="3" key="1">
    <citation type="journal article" date="2019" name="Int. J. Syst. Evol. Microbiol.">
        <title>The Global Catalogue of Microorganisms (GCM) 10K type strain sequencing project: providing services to taxonomists for standard genome sequencing and annotation.</title>
        <authorList>
            <consortium name="The Broad Institute Genomics Platform"/>
            <consortium name="The Broad Institute Genome Sequencing Center for Infectious Disease"/>
            <person name="Wu L."/>
            <person name="Ma J."/>
        </authorList>
    </citation>
    <scope>NUCLEOTIDE SEQUENCE [LARGE SCALE GENOMIC DNA]</scope>
    <source>
        <strain evidence="3">JCM 9377</strain>
    </source>
</reference>
<proteinExistence type="predicted"/>
<dbReference type="Gene3D" id="1.10.10.10">
    <property type="entry name" value="Winged helix-like DNA-binding domain superfamily/Winged helix DNA-binding domain"/>
    <property type="match status" value="1"/>
</dbReference>
<organism evidence="2 3">
    <name type="scientific">Actinocorallia longicatena</name>
    <dbReference type="NCBI Taxonomy" id="111803"/>
    <lineage>
        <taxon>Bacteria</taxon>
        <taxon>Bacillati</taxon>
        <taxon>Actinomycetota</taxon>
        <taxon>Actinomycetes</taxon>
        <taxon>Streptosporangiales</taxon>
        <taxon>Thermomonosporaceae</taxon>
        <taxon>Actinocorallia</taxon>
    </lineage>
</organism>
<dbReference type="EMBL" id="BAAAUV010000010">
    <property type="protein sequence ID" value="GAA3219149.1"/>
    <property type="molecule type" value="Genomic_DNA"/>
</dbReference>
<dbReference type="InterPro" id="IPR039422">
    <property type="entry name" value="MarR/SlyA-like"/>
</dbReference>
<accession>A0ABP6QFW0</accession>
<dbReference type="InterPro" id="IPR036390">
    <property type="entry name" value="WH_DNA-bd_sf"/>
</dbReference>
<name>A0ABP6QFW0_9ACTN</name>
<dbReference type="SMART" id="SM00347">
    <property type="entry name" value="HTH_MARR"/>
    <property type="match status" value="1"/>
</dbReference>
<dbReference type="InterPro" id="IPR036388">
    <property type="entry name" value="WH-like_DNA-bd_sf"/>
</dbReference>
<dbReference type="CDD" id="cd00090">
    <property type="entry name" value="HTH_ARSR"/>
    <property type="match status" value="1"/>
</dbReference>
<dbReference type="PROSITE" id="PS50995">
    <property type="entry name" value="HTH_MARR_2"/>
    <property type="match status" value="1"/>
</dbReference>
<evidence type="ECO:0000313" key="3">
    <source>
        <dbReference type="Proteomes" id="UP001501237"/>
    </source>
</evidence>
<dbReference type="PANTHER" id="PTHR33164:SF99">
    <property type="entry name" value="MARR FAMILY REGULATORY PROTEIN"/>
    <property type="match status" value="1"/>
</dbReference>
<dbReference type="Pfam" id="PF12802">
    <property type="entry name" value="MarR_2"/>
    <property type="match status" value="1"/>
</dbReference>
<dbReference type="SUPFAM" id="SSF46785">
    <property type="entry name" value="Winged helix' DNA-binding domain"/>
    <property type="match status" value="1"/>
</dbReference>
<feature type="domain" description="HTH marR-type" evidence="1">
    <location>
        <begin position="13"/>
        <end position="147"/>
    </location>
</feature>
<keyword evidence="3" id="KW-1185">Reference proteome</keyword>
<gene>
    <name evidence="2" type="ORF">GCM10010468_43040</name>
</gene>
<dbReference type="PANTHER" id="PTHR33164">
    <property type="entry name" value="TRANSCRIPTIONAL REGULATOR, MARR FAMILY"/>
    <property type="match status" value="1"/>
</dbReference>
<evidence type="ECO:0000259" key="1">
    <source>
        <dbReference type="PROSITE" id="PS50995"/>
    </source>
</evidence>
<dbReference type="Proteomes" id="UP001501237">
    <property type="component" value="Unassembled WGS sequence"/>
</dbReference>
<sequence length="155" mass="16959">MADEVPGTLDPDEETVWRSLRVLTTLGLPALERTFKEYGLVQIEYGLLASLVESPQGVRLTDLAEAMNVSQSRLSHRMGKLLRRGLVEVRSCPGDGRVTIAVATDEGLALVEEITPRHARDLRSMIFDRLTEAQVGALAEALHEVAAGLCPRNGR</sequence>
<dbReference type="InterPro" id="IPR000835">
    <property type="entry name" value="HTH_MarR-typ"/>
</dbReference>
<protein>
    <submittedName>
        <fullName evidence="2">MarR family transcriptional regulator</fullName>
    </submittedName>
</protein>
<comment type="caution">
    <text evidence="2">The sequence shown here is derived from an EMBL/GenBank/DDBJ whole genome shotgun (WGS) entry which is preliminary data.</text>
</comment>
<dbReference type="RefSeq" id="WP_344831115.1">
    <property type="nucleotide sequence ID" value="NZ_BAAAUV010000010.1"/>
</dbReference>
<dbReference type="InterPro" id="IPR011991">
    <property type="entry name" value="ArsR-like_HTH"/>
</dbReference>
<evidence type="ECO:0000313" key="2">
    <source>
        <dbReference type="EMBL" id="GAA3219149.1"/>
    </source>
</evidence>